<dbReference type="OrthoDB" id="189006at2"/>
<evidence type="ECO:0000313" key="5">
    <source>
        <dbReference type="EMBL" id="OYO08746.1"/>
    </source>
</evidence>
<sequence>MATRVTLSEVAELAGVHRGTASRALNPQTESQLNIDTVRRVKQAAESLGYVPDALARGLRMSRSMTVGMIIPDLTSPIFPPIVRGIEEILQPQGYTALLTNSDGDLAVESSLYDSLRQRRVDGLLLATGRLDEQPVLARAQADGVLAVMVNREAGRAPFPAVIADSQAGIRMALDHVLELGHRRIVHLSGPTSFSTTRQRREAFVAAARGVAGLEWGVHEAADLSIAEGERVMAEVLATSHRPTAVLAGNDLLALGALHTIRRAGLRCPEDLSVLGFNDMPFAGDLSPALTTIHVPLRQIGCESARMLLQAINSGVQKPITRTLPVSLQVRESTGPVPA</sequence>
<dbReference type="Gene3D" id="3.40.50.2300">
    <property type="match status" value="2"/>
</dbReference>
<dbReference type="CDD" id="cd06267">
    <property type="entry name" value="PBP1_LacI_sugar_binding-like"/>
    <property type="match status" value="1"/>
</dbReference>
<dbReference type="SUPFAM" id="SSF53822">
    <property type="entry name" value="Periplasmic binding protein-like I"/>
    <property type="match status" value="1"/>
</dbReference>
<dbReference type="InterPro" id="IPR028082">
    <property type="entry name" value="Peripla_BP_I"/>
</dbReference>
<dbReference type="InterPro" id="IPR000843">
    <property type="entry name" value="HTH_LacI"/>
</dbReference>
<dbReference type="GO" id="GO:0000976">
    <property type="term" value="F:transcription cis-regulatory region binding"/>
    <property type="evidence" value="ECO:0007669"/>
    <property type="project" value="TreeGrafter"/>
</dbReference>
<name>A0A255G304_9ACTN</name>
<comment type="caution">
    <text evidence="5">The sequence shown here is derived from an EMBL/GenBank/DDBJ whole genome shotgun (WGS) entry which is preliminary data.</text>
</comment>
<dbReference type="PANTHER" id="PTHR30146">
    <property type="entry name" value="LACI-RELATED TRANSCRIPTIONAL REPRESSOR"/>
    <property type="match status" value="1"/>
</dbReference>
<dbReference type="PANTHER" id="PTHR30146:SF109">
    <property type="entry name" value="HTH-TYPE TRANSCRIPTIONAL REGULATOR GALS"/>
    <property type="match status" value="1"/>
</dbReference>
<dbReference type="SMART" id="SM00354">
    <property type="entry name" value="HTH_LACI"/>
    <property type="match status" value="1"/>
</dbReference>
<organism evidence="5 6">
    <name type="scientific">Enemella evansiae</name>
    <dbReference type="NCBI Taxonomy" id="2016499"/>
    <lineage>
        <taxon>Bacteria</taxon>
        <taxon>Bacillati</taxon>
        <taxon>Actinomycetota</taxon>
        <taxon>Actinomycetes</taxon>
        <taxon>Propionibacteriales</taxon>
        <taxon>Propionibacteriaceae</taxon>
        <taxon>Enemella</taxon>
    </lineage>
</organism>
<dbReference type="CDD" id="cd01392">
    <property type="entry name" value="HTH_LacI"/>
    <property type="match status" value="1"/>
</dbReference>
<evidence type="ECO:0000256" key="2">
    <source>
        <dbReference type="ARBA" id="ARBA00023125"/>
    </source>
</evidence>
<dbReference type="AlphaFoldDB" id="A0A255G304"/>
<dbReference type="Pfam" id="PF13377">
    <property type="entry name" value="Peripla_BP_3"/>
    <property type="match status" value="1"/>
</dbReference>
<reference evidence="5 6" key="1">
    <citation type="submission" date="2017-07" db="EMBL/GenBank/DDBJ databases">
        <title>Draft whole genome sequences of clinical Proprionibacteriaceae strains.</title>
        <authorList>
            <person name="Bernier A.-M."/>
            <person name="Bernard K."/>
            <person name="Domingo M.-C."/>
        </authorList>
    </citation>
    <scope>NUCLEOTIDE SEQUENCE [LARGE SCALE GENOMIC DNA]</scope>
    <source>
        <strain evidence="5 6">NML 030167</strain>
    </source>
</reference>
<dbReference type="Proteomes" id="UP000215896">
    <property type="component" value="Unassembled WGS sequence"/>
</dbReference>
<evidence type="ECO:0000313" key="6">
    <source>
        <dbReference type="Proteomes" id="UP000215896"/>
    </source>
</evidence>
<keyword evidence="3" id="KW-0804">Transcription</keyword>
<dbReference type="EMBL" id="NMVO01000018">
    <property type="protein sequence ID" value="OYO08746.1"/>
    <property type="molecule type" value="Genomic_DNA"/>
</dbReference>
<dbReference type="InterPro" id="IPR046335">
    <property type="entry name" value="LacI/GalR-like_sensor"/>
</dbReference>
<dbReference type="InterPro" id="IPR010982">
    <property type="entry name" value="Lambda_DNA-bd_dom_sf"/>
</dbReference>
<dbReference type="GO" id="GO:0003700">
    <property type="term" value="F:DNA-binding transcription factor activity"/>
    <property type="evidence" value="ECO:0007669"/>
    <property type="project" value="TreeGrafter"/>
</dbReference>
<dbReference type="Pfam" id="PF00356">
    <property type="entry name" value="LacI"/>
    <property type="match status" value="1"/>
</dbReference>
<keyword evidence="1" id="KW-0805">Transcription regulation</keyword>
<evidence type="ECO:0000256" key="1">
    <source>
        <dbReference type="ARBA" id="ARBA00023015"/>
    </source>
</evidence>
<evidence type="ECO:0000259" key="4">
    <source>
        <dbReference type="PROSITE" id="PS50932"/>
    </source>
</evidence>
<dbReference type="SUPFAM" id="SSF47413">
    <property type="entry name" value="lambda repressor-like DNA-binding domains"/>
    <property type="match status" value="1"/>
</dbReference>
<evidence type="ECO:0000256" key="3">
    <source>
        <dbReference type="ARBA" id="ARBA00023163"/>
    </source>
</evidence>
<dbReference type="PROSITE" id="PS50932">
    <property type="entry name" value="HTH_LACI_2"/>
    <property type="match status" value="1"/>
</dbReference>
<proteinExistence type="predicted"/>
<keyword evidence="2" id="KW-0238">DNA-binding</keyword>
<feature type="domain" description="HTH lacI-type" evidence="4">
    <location>
        <begin position="5"/>
        <end position="61"/>
    </location>
</feature>
<accession>A0A255G304</accession>
<keyword evidence="6" id="KW-1185">Reference proteome</keyword>
<dbReference type="RefSeq" id="WP_094406965.1">
    <property type="nucleotide sequence ID" value="NZ_NMVO01000018.1"/>
</dbReference>
<protein>
    <submittedName>
        <fullName evidence="5">LacI family transcriptional regulator</fullName>
    </submittedName>
</protein>
<dbReference type="Gene3D" id="1.10.260.40">
    <property type="entry name" value="lambda repressor-like DNA-binding domains"/>
    <property type="match status" value="1"/>
</dbReference>
<gene>
    <name evidence="5" type="ORF">CGZ94_19760</name>
</gene>